<accession>A0ABP8EJL6</accession>
<organism evidence="3 4">
    <name type="scientific">Brevibacterium daeguense</name>
    <dbReference type="NCBI Taxonomy" id="909936"/>
    <lineage>
        <taxon>Bacteria</taxon>
        <taxon>Bacillati</taxon>
        <taxon>Actinomycetota</taxon>
        <taxon>Actinomycetes</taxon>
        <taxon>Micrococcales</taxon>
        <taxon>Brevibacteriaceae</taxon>
        <taxon>Brevibacterium</taxon>
    </lineage>
</organism>
<sequence length="254" mass="27623">MVFLHGLMGRGKNFTSIAKALADDFRSLLVDLPNHGDSGWTEDFDYAETADIVAAQLRAGFAADGPVAVVGHSLGGKVAMVLALRHPELVSALVVVDISPVPRDDGEGEFEHLLGTLSALDLAALDSRTDADEALSEPIGDARVRGFLLQNLRRVKDADSGRSSFAWQPNLHMLYRALPQIGGFPDPGGAQYEGPVLWVAGGDSDYVRDEDADSMRELFPRTTRISIKGAGHWVHSERPEEFISTVRWFLTRGD</sequence>
<dbReference type="Proteomes" id="UP001501586">
    <property type="component" value="Unassembled WGS sequence"/>
</dbReference>
<dbReference type="Pfam" id="PF00561">
    <property type="entry name" value="Abhydrolase_1"/>
    <property type="match status" value="1"/>
</dbReference>
<dbReference type="InterPro" id="IPR029058">
    <property type="entry name" value="AB_hydrolase_fold"/>
</dbReference>
<dbReference type="SUPFAM" id="SSF53474">
    <property type="entry name" value="alpha/beta-Hydrolases"/>
    <property type="match status" value="1"/>
</dbReference>
<evidence type="ECO:0000256" key="1">
    <source>
        <dbReference type="ARBA" id="ARBA00022801"/>
    </source>
</evidence>
<comment type="caution">
    <text evidence="3">The sequence shown here is derived from an EMBL/GenBank/DDBJ whole genome shotgun (WGS) entry which is preliminary data.</text>
</comment>
<dbReference type="PRINTS" id="PR00111">
    <property type="entry name" value="ABHYDROLASE"/>
</dbReference>
<dbReference type="PANTHER" id="PTHR46118">
    <property type="entry name" value="PROTEIN ABHD11"/>
    <property type="match status" value="1"/>
</dbReference>
<name>A0ABP8EJL6_9MICO</name>
<dbReference type="PANTHER" id="PTHR46118:SF4">
    <property type="entry name" value="PROTEIN ABHD11"/>
    <property type="match status" value="1"/>
</dbReference>
<dbReference type="InterPro" id="IPR000639">
    <property type="entry name" value="Epox_hydrolase-like"/>
</dbReference>
<keyword evidence="4" id="KW-1185">Reference proteome</keyword>
<keyword evidence="1 3" id="KW-0378">Hydrolase</keyword>
<proteinExistence type="predicted"/>
<dbReference type="InterPro" id="IPR000073">
    <property type="entry name" value="AB_hydrolase_1"/>
</dbReference>
<protein>
    <submittedName>
        <fullName evidence="3">Alpha/beta fold hydrolase</fullName>
    </submittedName>
</protein>
<evidence type="ECO:0000313" key="3">
    <source>
        <dbReference type="EMBL" id="GAA4284138.1"/>
    </source>
</evidence>
<dbReference type="EMBL" id="BAABAZ010000005">
    <property type="protein sequence ID" value="GAA4284138.1"/>
    <property type="molecule type" value="Genomic_DNA"/>
</dbReference>
<gene>
    <name evidence="3" type="ORF">GCM10022261_16690</name>
</gene>
<dbReference type="PRINTS" id="PR00412">
    <property type="entry name" value="EPOXHYDRLASE"/>
</dbReference>
<dbReference type="GO" id="GO:0016787">
    <property type="term" value="F:hydrolase activity"/>
    <property type="evidence" value="ECO:0007669"/>
    <property type="project" value="UniProtKB-KW"/>
</dbReference>
<feature type="domain" description="AB hydrolase-1" evidence="2">
    <location>
        <begin position="1"/>
        <end position="239"/>
    </location>
</feature>
<dbReference type="Gene3D" id="3.40.50.1820">
    <property type="entry name" value="alpha/beta hydrolase"/>
    <property type="match status" value="1"/>
</dbReference>
<evidence type="ECO:0000259" key="2">
    <source>
        <dbReference type="Pfam" id="PF00561"/>
    </source>
</evidence>
<reference evidence="4" key="1">
    <citation type="journal article" date="2019" name="Int. J. Syst. Evol. Microbiol.">
        <title>The Global Catalogue of Microorganisms (GCM) 10K type strain sequencing project: providing services to taxonomists for standard genome sequencing and annotation.</title>
        <authorList>
            <consortium name="The Broad Institute Genomics Platform"/>
            <consortium name="The Broad Institute Genome Sequencing Center for Infectious Disease"/>
            <person name="Wu L."/>
            <person name="Ma J."/>
        </authorList>
    </citation>
    <scope>NUCLEOTIDE SEQUENCE [LARGE SCALE GENOMIC DNA]</scope>
    <source>
        <strain evidence="4">JCM 17458</strain>
    </source>
</reference>
<evidence type="ECO:0000313" key="4">
    <source>
        <dbReference type="Proteomes" id="UP001501586"/>
    </source>
</evidence>